<protein>
    <submittedName>
        <fullName evidence="1">Uncharacterized protein</fullName>
    </submittedName>
</protein>
<organism evidence="1 2">
    <name type="scientific">Candidatus Dojkabacteria bacterium</name>
    <dbReference type="NCBI Taxonomy" id="2099670"/>
    <lineage>
        <taxon>Bacteria</taxon>
        <taxon>Candidatus Dojkabacteria</taxon>
    </lineage>
</organism>
<proteinExistence type="predicted"/>
<sequence>MKDKFLGNGDDGTTLNITDKDAEALRMIDQEAGNGGGLDAKSILFQMLDFTRTIWPVADKRENQT</sequence>
<accession>A0A955L0X4</accession>
<dbReference type="Proteomes" id="UP000745577">
    <property type="component" value="Unassembled WGS sequence"/>
</dbReference>
<evidence type="ECO:0000313" key="1">
    <source>
        <dbReference type="EMBL" id="MCA9380523.1"/>
    </source>
</evidence>
<dbReference type="EMBL" id="JAGQLL010000077">
    <property type="protein sequence ID" value="MCA9380523.1"/>
    <property type="molecule type" value="Genomic_DNA"/>
</dbReference>
<dbReference type="AlphaFoldDB" id="A0A955L0X4"/>
<name>A0A955L0X4_9BACT</name>
<reference evidence="1" key="2">
    <citation type="journal article" date="2021" name="Microbiome">
        <title>Successional dynamics and alternative stable states in a saline activated sludge microbial community over 9 years.</title>
        <authorList>
            <person name="Wang Y."/>
            <person name="Ye J."/>
            <person name="Ju F."/>
            <person name="Liu L."/>
            <person name="Boyd J.A."/>
            <person name="Deng Y."/>
            <person name="Parks D.H."/>
            <person name="Jiang X."/>
            <person name="Yin X."/>
            <person name="Woodcroft B.J."/>
            <person name="Tyson G.W."/>
            <person name="Hugenholtz P."/>
            <person name="Polz M.F."/>
            <person name="Zhang T."/>
        </authorList>
    </citation>
    <scope>NUCLEOTIDE SEQUENCE</scope>
    <source>
        <strain evidence="1">HKST-UBA15</strain>
    </source>
</reference>
<evidence type="ECO:0000313" key="2">
    <source>
        <dbReference type="Proteomes" id="UP000745577"/>
    </source>
</evidence>
<reference evidence="1" key="1">
    <citation type="submission" date="2020-04" db="EMBL/GenBank/DDBJ databases">
        <authorList>
            <person name="Zhang T."/>
        </authorList>
    </citation>
    <scope>NUCLEOTIDE SEQUENCE</scope>
    <source>
        <strain evidence="1">HKST-UBA15</strain>
    </source>
</reference>
<gene>
    <name evidence="1" type="ORF">KC675_05075</name>
</gene>
<comment type="caution">
    <text evidence="1">The sequence shown here is derived from an EMBL/GenBank/DDBJ whole genome shotgun (WGS) entry which is preliminary data.</text>
</comment>